<name>A0A814BPT6_ADIRI</name>
<protein>
    <submittedName>
        <fullName evidence="2">Uncharacterized protein</fullName>
    </submittedName>
</protein>
<dbReference type="AlphaFoldDB" id="A0A814BPT6"/>
<dbReference type="EMBL" id="CAJNOR010000501">
    <property type="protein sequence ID" value="CAF0932338.1"/>
    <property type="molecule type" value="Genomic_DNA"/>
</dbReference>
<feature type="compositionally biased region" description="Basic residues" evidence="1">
    <location>
        <begin position="60"/>
        <end position="77"/>
    </location>
</feature>
<gene>
    <name evidence="2" type="ORF">XAT740_LOCUS9650</name>
</gene>
<sequence length="282" mass="31002">MGLGSSQEYYEAPPIRSFPSRNGAMGPVAGAGQNVKRRRRRIFRRARQAPTTIIPVPQSVRHHSPPRQHHHHHHRPRQFPPAAPVFAPLATGVPSSLPMSYQNFTALPYVPPQSMLMAQQQMSPMMMPQQMSQPYPMMPQQVSQPYPMMPAPSRPVTMQRYAPMMMQQYMPQQQPMMIPQESPQSQAMRMAQQMPASIYSPYASTPYSIGASYSTPYAPQPVPQQPQVAPMYNNIGASVPAAVGLSGPIGPFSAPNRPIGPNLGTDWTGGGKISPGFLGPPL</sequence>
<evidence type="ECO:0000256" key="1">
    <source>
        <dbReference type="SAM" id="MobiDB-lite"/>
    </source>
</evidence>
<comment type="caution">
    <text evidence="2">The sequence shown here is derived from an EMBL/GenBank/DDBJ whole genome shotgun (WGS) entry which is preliminary data.</text>
</comment>
<proteinExistence type="predicted"/>
<evidence type="ECO:0000313" key="2">
    <source>
        <dbReference type="EMBL" id="CAF0932338.1"/>
    </source>
</evidence>
<organism evidence="2 3">
    <name type="scientific">Adineta ricciae</name>
    <name type="common">Rotifer</name>
    <dbReference type="NCBI Taxonomy" id="249248"/>
    <lineage>
        <taxon>Eukaryota</taxon>
        <taxon>Metazoa</taxon>
        <taxon>Spiralia</taxon>
        <taxon>Gnathifera</taxon>
        <taxon>Rotifera</taxon>
        <taxon>Eurotatoria</taxon>
        <taxon>Bdelloidea</taxon>
        <taxon>Adinetida</taxon>
        <taxon>Adinetidae</taxon>
        <taxon>Adineta</taxon>
    </lineage>
</organism>
<accession>A0A814BPT6</accession>
<dbReference type="Proteomes" id="UP000663828">
    <property type="component" value="Unassembled WGS sequence"/>
</dbReference>
<feature type="region of interest" description="Disordered" evidence="1">
    <location>
        <begin position="57"/>
        <end position="80"/>
    </location>
</feature>
<keyword evidence="3" id="KW-1185">Reference proteome</keyword>
<feature type="region of interest" description="Disordered" evidence="1">
    <location>
        <begin position="1"/>
        <end position="36"/>
    </location>
</feature>
<evidence type="ECO:0000313" key="3">
    <source>
        <dbReference type="Proteomes" id="UP000663828"/>
    </source>
</evidence>
<reference evidence="2" key="1">
    <citation type="submission" date="2021-02" db="EMBL/GenBank/DDBJ databases">
        <authorList>
            <person name="Nowell W R."/>
        </authorList>
    </citation>
    <scope>NUCLEOTIDE SEQUENCE</scope>
</reference>
<feature type="region of interest" description="Disordered" evidence="1">
    <location>
        <begin position="262"/>
        <end position="282"/>
    </location>
</feature>